<name>E9CQP7_9GAMM</name>
<dbReference type="AlphaFoldDB" id="E9CQP7"/>
<accession>E9CQP7</accession>
<reference evidence="2" key="1">
    <citation type="journal article" date="2011" name="Genome Biol. Evol.">
        <title>Massive genomic decay in Serratia symbiotica, a recently evolved symbiont of aphids.</title>
        <authorList>
            <person name="Burke G.R."/>
            <person name="Moran N.A."/>
        </authorList>
    </citation>
    <scope>NUCLEOTIDE SEQUENCE [LARGE SCALE GENOMIC DNA]</scope>
    <source>
        <strain evidence="2">Tucson</strain>
    </source>
</reference>
<protein>
    <submittedName>
        <fullName evidence="1">Transposase</fullName>
    </submittedName>
</protein>
<dbReference type="HOGENOM" id="CLU_2728467_0_0_6"/>
<keyword evidence="2" id="KW-1185">Reference proteome</keyword>
<sequence>VSLLPKLDISQQNLFYFSSVANFYTVHDLRKLKTEQTYLYLLYFLLNGHYTFISDGKEIDLDAMIEGLKLS</sequence>
<organism evidence="1 2">
    <name type="scientific">Serratia symbiotica str. Tucson</name>
    <dbReference type="NCBI Taxonomy" id="914128"/>
    <lineage>
        <taxon>Bacteria</taxon>
        <taxon>Pseudomonadati</taxon>
        <taxon>Pseudomonadota</taxon>
        <taxon>Gammaproteobacteria</taxon>
        <taxon>Enterobacterales</taxon>
        <taxon>Yersiniaceae</taxon>
        <taxon>Serratia</taxon>
        <taxon>Serratia symbiotica</taxon>
    </lineage>
</organism>
<evidence type="ECO:0000313" key="2">
    <source>
        <dbReference type="Proteomes" id="UP000013568"/>
    </source>
</evidence>
<dbReference type="RefSeq" id="WP_006710008.1">
    <property type="nucleotide sequence ID" value="NZ_GL636365.1"/>
</dbReference>
<evidence type="ECO:0000313" key="1">
    <source>
        <dbReference type="EMBL" id="EFW11123.1"/>
    </source>
</evidence>
<dbReference type="EMBL" id="GL636365">
    <property type="protein sequence ID" value="EFW11123.1"/>
    <property type="molecule type" value="Genomic_DNA"/>
</dbReference>
<proteinExistence type="predicted"/>
<feature type="non-terminal residue" evidence="1">
    <location>
        <position position="1"/>
    </location>
</feature>
<dbReference type="Proteomes" id="UP000013568">
    <property type="component" value="Unassembled WGS sequence"/>
</dbReference>
<gene>
    <name evidence="1" type="ORF">SSYM_0217</name>
</gene>